<dbReference type="AlphaFoldDB" id="A0A9Q0E4Y6"/>
<protein>
    <submittedName>
        <fullName evidence="1">Uncharacterized protein</fullName>
    </submittedName>
</protein>
<keyword evidence="2" id="KW-1185">Reference proteome</keyword>
<dbReference type="EMBL" id="JANIIK010000048">
    <property type="protein sequence ID" value="KAJ3599993.1"/>
    <property type="molecule type" value="Genomic_DNA"/>
</dbReference>
<organism evidence="1 2">
    <name type="scientific">Muraenolepis orangiensis</name>
    <name type="common">Patagonian moray cod</name>
    <dbReference type="NCBI Taxonomy" id="630683"/>
    <lineage>
        <taxon>Eukaryota</taxon>
        <taxon>Metazoa</taxon>
        <taxon>Chordata</taxon>
        <taxon>Craniata</taxon>
        <taxon>Vertebrata</taxon>
        <taxon>Euteleostomi</taxon>
        <taxon>Actinopterygii</taxon>
        <taxon>Neopterygii</taxon>
        <taxon>Teleostei</taxon>
        <taxon>Neoteleostei</taxon>
        <taxon>Acanthomorphata</taxon>
        <taxon>Zeiogadaria</taxon>
        <taxon>Gadariae</taxon>
        <taxon>Gadiformes</taxon>
        <taxon>Muraenolepidoidei</taxon>
        <taxon>Muraenolepididae</taxon>
        <taxon>Muraenolepis</taxon>
    </lineage>
</organism>
<dbReference type="Proteomes" id="UP001148018">
    <property type="component" value="Unassembled WGS sequence"/>
</dbReference>
<proteinExistence type="predicted"/>
<dbReference type="OrthoDB" id="9942939at2759"/>
<sequence>MRRLVYYRSTTGLLQAYYRPATGLLQAYYRPTTGLLQACYRPTTGLLQACYRPTTGLLQAYYRPATGLLQAYYRRPSVRLLTCDAIEGATGLRSERCQQDITKHVLRRREGEATYGNGSDQALLCVLDESPRLSERRRRSLSGRKRPLQLL</sequence>
<reference evidence="1" key="1">
    <citation type="submission" date="2022-07" db="EMBL/GenBank/DDBJ databases">
        <title>Chromosome-level genome of Muraenolepis orangiensis.</title>
        <authorList>
            <person name="Kim J."/>
        </authorList>
    </citation>
    <scope>NUCLEOTIDE SEQUENCE</scope>
    <source>
        <strain evidence="1">KU_S4_2022</strain>
        <tissue evidence="1">Muscle</tissue>
    </source>
</reference>
<gene>
    <name evidence="1" type="ORF">NHX12_033945</name>
</gene>
<accession>A0A9Q0E4Y6</accession>
<evidence type="ECO:0000313" key="2">
    <source>
        <dbReference type="Proteomes" id="UP001148018"/>
    </source>
</evidence>
<evidence type="ECO:0000313" key="1">
    <source>
        <dbReference type="EMBL" id="KAJ3599993.1"/>
    </source>
</evidence>
<comment type="caution">
    <text evidence="1">The sequence shown here is derived from an EMBL/GenBank/DDBJ whole genome shotgun (WGS) entry which is preliminary data.</text>
</comment>
<name>A0A9Q0E4Y6_9TELE</name>